<protein>
    <submittedName>
        <fullName evidence="2">Uncharacterized protein</fullName>
    </submittedName>
</protein>
<accession>A0AAD6J184</accession>
<feature type="compositionally biased region" description="Polar residues" evidence="1">
    <location>
        <begin position="111"/>
        <end position="130"/>
    </location>
</feature>
<evidence type="ECO:0000256" key="1">
    <source>
        <dbReference type="SAM" id="MobiDB-lite"/>
    </source>
</evidence>
<feature type="compositionally biased region" description="Polar residues" evidence="1">
    <location>
        <begin position="147"/>
        <end position="159"/>
    </location>
</feature>
<evidence type="ECO:0000313" key="2">
    <source>
        <dbReference type="EMBL" id="KAJ6260187.1"/>
    </source>
</evidence>
<feature type="region of interest" description="Disordered" evidence="1">
    <location>
        <begin position="107"/>
        <end position="166"/>
    </location>
</feature>
<gene>
    <name evidence="2" type="ORF">Dda_4411</name>
</gene>
<comment type="caution">
    <text evidence="2">The sequence shown here is derived from an EMBL/GenBank/DDBJ whole genome shotgun (WGS) entry which is preliminary data.</text>
</comment>
<dbReference type="AlphaFoldDB" id="A0AAD6J184"/>
<dbReference type="Proteomes" id="UP001221413">
    <property type="component" value="Unassembled WGS sequence"/>
</dbReference>
<proteinExistence type="predicted"/>
<organism evidence="2 3">
    <name type="scientific">Drechslerella dactyloides</name>
    <name type="common">Nematode-trapping fungus</name>
    <name type="synonym">Arthrobotrys dactyloides</name>
    <dbReference type="NCBI Taxonomy" id="74499"/>
    <lineage>
        <taxon>Eukaryota</taxon>
        <taxon>Fungi</taxon>
        <taxon>Dikarya</taxon>
        <taxon>Ascomycota</taxon>
        <taxon>Pezizomycotina</taxon>
        <taxon>Orbiliomycetes</taxon>
        <taxon>Orbiliales</taxon>
        <taxon>Orbiliaceae</taxon>
        <taxon>Drechslerella</taxon>
    </lineage>
</organism>
<sequence>MLNDISQPMSLPQLPTLTLLPKLHDPFLPNKNFQSPVSFDRPHEVDALVKRCEASLRRLSTLTHSFQPLGTMSTVTLVPHKTDDYDYDDYKKTSSAAVVTVTELVDETQDSPRASTRNSLKPTKPLSSNDTRSRKWKVSKPSRPVPSRTNSGLSRQSGSARDHVSDEIQSRCSCDTAMRSTSIATSFCDVVMGDPISPKRSAIPSLNEYMYASHPASFPCIDMTQSPLTYSHAYSPSTTPDDTNICSLLSTGIATSNDALTQSCIAHLRQGAVFHPLITIKACAPFAFERSSVPPAIVAQIRPILHEAVRTLLDDYPDYDCGDPSSPRWSEYLQSVPPQLQKLFAAEWCLYVRRIKSFHENSPWDDFDYDHTAMCPHKDSCELYTRIHVREAWNEFWRESILTGNRCVPKPSQVAQFLCTYGNDLSPLRPAHANQSNIHCVAGFKEELVQTLECLGGDNARYNWRWLGENLFKQKR</sequence>
<evidence type="ECO:0000313" key="3">
    <source>
        <dbReference type="Proteomes" id="UP001221413"/>
    </source>
</evidence>
<dbReference type="EMBL" id="JAQGDS010000005">
    <property type="protein sequence ID" value="KAJ6260187.1"/>
    <property type="molecule type" value="Genomic_DNA"/>
</dbReference>
<reference evidence="2" key="1">
    <citation type="submission" date="2023-01" db="EMBL/GenBank/DDBJ databases">
        <title>The chitinases involved in constricting ring structure development in the nematode-trapping fungus Drechslerella dactyloides.</title>
        <authorList>
            <person name="Wang R."/>
            <person name="Zhang L."/>
            <person name="Tang P."/>
            <person name="Li S."/>
            <person name="Liang L."/>
        </authorList>
    </citation>
    <scope>NUCLEOTIDE SEQUENCE</scope>
    <source>
        <strain evidence="2">YMF1.00031</strain>
    </source>
</reference>
<name>A0AAD6J184_DREDA</name>
<keyword evidence="3" id="KW-1185">Reference proteome</keyword>